<dbReference type="InterPro" id="IPR002156">
    <property type="entry name" value="RNaseH_domain"/>
</dbReference>
<evidence type="ECO:0000313" key="3">
    <source>
        <dbReference type="EMBL" id="RHN59251.1"/>
    </source>
</evidence>
<dbReference type="SUPFAM" id="SSF53098">
    <property type="entry name" value="Ribonuclease H-like"/>
    <property type="match status" value="1"/>
</dbReference>
<dbReference type="GO" id="GO:0003676">
    <property type="term" value="F:nucleic acid binding"/>
    <property type="evidence" value="ECO:0007669"/>
    <property type="project" value="InterPro"/>
</dbReference>
<comment type="caution">
    <text evidence="3">The sequence shown here is derived from an EMBL/GenBank/DDBJ whole genome shotgun (WGS) entry which is preliminary data.</text>
</comment>
<dbReference type="Gene3D" id="3.30.420.10">
    <property type="entry name" value="Ribonuclease H-like superfamily/Ribonuclease H"/>
    <property type="match status" value="1"/>
</dbReference>
<keyword evidence="1" id="KW-0812">Transmembrane</keyword>
<sequence length="223" mass="25208">MVNSAICSRCGEHEESFFHCVRDCRFSKIIWHKIGFSSPDFFSSSSVQDWLKDGISCHRPTTFLAGLWWIWRHRNLMCLNNETRSVYRLNFIINSTADLINRCLQSDTSSPPQARLVRWNNEDHACSILNVDGSCIGDPIRTGFGGVIRNFSGSYVIGFTGFIDSPNDILFAELTALHHGLTMAASLDFAVLACYSDSLLAVNLILFLFFLSFSCFLLLLHVY</sequence>
<dbReference type="AlphaFoldDB" id="A0A396I376"/>
<organism evidence="3 4">
    <name type="scientific">Medicago truncatula</name>
    <name type="common">Barrel medic</name>
    <name type="synonym">Medicago tribuloides</name>
    <dbReference type="NCBI Taxonomy" id="3880"/>
    <lineage>
        <taxon>Eukaryota</taxon>
        <taxon>Viridiplantae</taxon>
        <taxon>Streptophyta</taxon>
        <taxon>Embryophyta</taxon>
        <taxon>Tracheophyta</taxon>
        <taxon>Spermatophyta</taxon>
        <taxon>Magnoliopsida</taxon>
        <taxon>eudicotyledons</taxon>
        <taxon>Gunneridae</taxon>
        <taxon>Pentapetalae</taxon>
        <taxon>rosids</taxon>
        <taxon>fabids</taxon>
        <taxon>Fabales</taxon>
        <taxon>Fabaceae</taxon>
        <taxon>Papilionoideae</taxon>
        <taxon>50 kb inversion clade</taxon>
        <taxon>NPAAA clade</taxon>
        <taxon>Hologalegina</taxon>
        <taxon>IRL clade</taxon>
        <taxon>Trifolieae</taxon>
        <taxon>Medicago</taxon>
    </lineage>
</organism>
<dbReference type="PANTHER" id="PTHR47074">
    <property type="entry name" value="BNAC02G40300D PROTEIN"/>
    <property type="match status" value="1"/>
</dbReference>
<dbReference type="InterPro" id="IPR044730">
    <property type="entry name" value="RNase_H-like_dom_plant"/>
</dbReference>
<dbReference type="CDD" id="cd06222">
    <property type="entry name" value="RNase_H_like"/>
    <property type="match status" value="1"/>
</dbReference>
<dbReference type="Gramene" id="rna21254">
    <property type="protein sequence ID" value="RHN59251.1"/>
    <property type="gene ID" value="gene21254"/>
</dbReference>
<evidence type="ECO:0000256" key="1">
    <source>
        <dbReference type="SAM" id="Phobius"/>
    </source>
</evidence>
<proteinExistence type="predicted"/>
<keyword evidence="1" id="KW-0472">Membrane</keyword>
<feature type="domain" description="RNase H type-1" evidence="2">
    <location>
        <begin position="130"/>
        <end position="205"/>
    </location>
</feature>
<evidence type="ECO:0000313" key="4">
    <source>
        <dbReference type="Proteomes" id="UP000265566"/>
    </source>
</evidence>
<feature type="transmembrane region" description="Helical" evidence="1">
    <location>
        <begin position="199"/>
        <end position="220"/>
    </location>
</feature>
<dbReference type="InterPro" id="IPR012337">
    <property type="entry name" value="RNaseH-like_sf"/>
</dbReference>
<gene>
    <name evidence="3" type="ORF">MtrunA17_Chr4g0011231</name>
</gene>
<protein>
    <submittedName>
        <fullName evidence="3">Putative ribonuclease H-like domain-containing protein</fullName>
    </submittedName>
</protein>
<dbReference type="EMBL" id="PSQE01000004">
    <property type="protein sequence ID" value="RHN59251.1"/>
    <property type="molecule type" value="Genomic_DNA"/>
</dbReference>
<dbReference type="Proteomes" id="UP000265566">
    <property type="component" value="Chromosome 4"/>
</dbReference>
<dbReference type="GO" id="GO:0004523">
    <property type="term" value="F:RNA-DNA hybrid ribonuclease activity"/>
    <property type="evidence" value="ECO:0007669"/>
    <property type="project" value="InterPro"/>
</dbReference>
<dbReference type="PANTHER" id="PTHR47074:SF11">
    <property type="entry name" value="REVERSE TRANSCRIPTASE-LIKE PROTEIN"/>
    <property type="match status" value="1"/>
</dbReference>
<keyword evidence="1" id="KW-1133">Transmembrane helix</keyword>
<accession>A0A396I376</accession>
<dbReference type="InterPro" id="IPR052929">
    <property type="entry name" value="RNase_H-like_EbsB-rel"/>
</dbReference>
<dbReference type="Pfam" id="PF13456">
    <property type="entry name" value="RVT_3"/>
    <property type="match status" value="1"/>
</dbReference>
<name>A0A396I376_MEDTR</name>
<dbReference type="InterPro" id="IPR036397">
    <property type="entry name" value="RNaseH_sf"/>
</dbReference>
<evidence type="ECO:0000259" key="2">
    <source>
        <dbReference type="Pfam" id="PF13456"/>
    </source>
</evidence>
<reference evidence="4" key="1">
    <citation type="journal article" date="2018" name="Nat. Plants">
        <title>Whole-genome landscape of Medicago truncatula symbiotic genes.</title>
        <authorList>
            <person name="Pecrix Y."/>
            <person name="Staton S.E."/>
            <person name="Sallet E."/>
            <person name="Lelandais-Briere C."/>
            <person name="Moreau S."/>
            <person name="Carrere S."/>
            <person name="Blein T."/>
            <person name="Jardinaud M.F."/>
            <person name="Latrasse D."/>
            <person name="Zouine M."/>
            <person name="Zahm M."/>
            <person name="Kreplak J."/>
            <person name="Mayjonade B."/>
            <person name="Satge C."/>
            <person name="Perez M."/>
            <person name="Cauet S."/>
            <person name="Marande W."/>
            <person name="Chantry-Darmon C."/>
            <person name="Lopez-Roques C."/>
            <person name="Bouchez O."/>
            <person name="Berard A."/>
            <person name="Debelle F."/>
            <person name="Munos S."/>
            <person name="Bendahmane A."/>
            <person name="Berges H."/>
            <person name="Niebel A."/>
            <person name="Buitink J."/>
            <person name="Frugier F."/>
            <person name="Benhamed M."/>
            <person name="Crespi M."/>
            <person name="Gouzy J."/>
            <person name="Gamas P."/>
        </authorList>
    </citation>
    <scope>NUCLEOTIDE SEQUENCE [LARGE SCALE GENOMIC DNA]</scope>
    <source>
        <strain evidence="4">cv. Jemalong A17</strain>
    </source>
</reference>